<dbReference type="EMBL" id="LAZP02000239">
    <property type="protein sequence ID" value="PFH58960.1"/>
    <property type="molecule type" value="Genomic_DNA"/>
</dbReference>
<protein>
    <submittedName>
        <fullName evidence="2">Uncharacterized protein</fullName>
    </submittedName>
</protein>
<evidence type="ECO:0000313" key="2">
    <source>
        <dbReference type="EMBL" id="PFH58960.1"/>
    </source>
</evidence>
<dbReference type="AlphaFoldDB" id="A0A2A9PDK4"/>
<dbReference type="OrthoDB" id="4912312at2759"/>
<keyword evidence="1" id="KW-0732">Signal</keyword>
<evidence type="ECO:0000256" key="1">
    <source>
        <dbReference type="SAM" id="SignalP"/>
    </source>
</evidence>
<evidence type="ECO:0000313" key="3">
    <source>
        <dbReference type="Proteomes" id="UP000037136"/>
    </source>
</evidence>
<sequence length="381" mass="42825">MLRYSSFVALALCIYGAWSTDPKLVAKKYTDSLQEKTHIDWSKPPQIESSVKEPTCARFWFQCFQTRFLLRQTLSKPVSSGQDSAITVDYDSFPQKRFLNINEAPVMLNSEDSTWSTSGTSDSWNGGASFTGKGITISGGYSYSKHDSTTKIGSLGVSESCPPGHECRFETWVYYANYDGQCRHQAVINCARDMDVCPKMVDMAEKNASNSPEELRCSQYFEWSWKQCRDPKGPQYASHPQANCTIRLPIRESSGSPLWTLVFVKEDFRDGVEEDDSNDRFPLFKTTKTGYWKTNHTGEESRKASGACNNWDELLTKKPCDDRCLMPYQGHNPCHVNDDPSTANGSRKAANARLGAGRTFSKRADAVPNIEVKVVRGFQGF</sequence>
<reference evidence="2 3" key="2">
    <citation type="journal article" date="2017" name="Sci. Rep.">
        <title>Ant-infecting Ophiocordyceps genomes reveal a high diversity of potential behavioral manipulation genes and a possible major role for enterotoxins.</title>
        <authorList>
            <person name="de Bekker C."/>
            <person name="Ohm R.A."/>
            <person name="Evans H.C."/>
            <person name="Brachmann A."/>
            <person name="Hughes D.P."/>
        </authorList>
    </citation>
    <scope>NUCLEOTIDE SEQUENCE [LARGE SCALE GENOMIC DNA]</scope>
    <source>
        <strain evidence="2 3">SC16a</strain>
    </source>
</reference>
<feature type="chain" id="PRO_5013015870" evidence="1">
    <location>
        <begin position="20"/>
        <end position="381"/>
    </location>
</feature>
<dbReference type="Proteomes" id="UP000037136">
    <property type="component" value="Unassembled WGS sequence"/>
</dbReference>
<feature type="signal peptide" evidence="1">
    <location>
        <begin position="1"/>
        <end position="19"/>
    </location>
</feature>
<reference evidence="2 3" key="1">
    <citation type="journal article" date="2015" name="BMC Genomics">
        <title>Gene expression during zombie ant biting behavior reflects the complexity underlying fungal parasitic behavioral manipulation.</title>
        <authorList>
            <person name="de Bekker C."/>
            <person name="Ohm R.A."/>
            <person name="Loreto R.G."/>
            <person name="Sebastian A."/>
            <person name="Albert I."/>
            <person name="Merrow M."/>
            <person name="Brachmann A."/>
            <person name="Hughes D.P."/>
        </authorList>
    </citation>
    <scope>NUCLEOTIDE SEQUENCE [LARGE SCALE GENOMIC DNA]</scope>
    <source>
        <strain evidence="2 3">SC16a</strain>
    </source>
</reference>
<organism evidence="2 3">
    <name type="scientific">Ophiocordyceps unilateralis</name>
    <name type="common">Zombie-ant fungus</name>
    <name type="synonym">Torrubia unilateralis</name>
    <dbReference type="NCBI Taxonomy" id="268505"/>
    <lineage>
        <taxon>Eukaryota</taxon>
        <taxon>Fungi</taxon>
        <taxon>Dikarya</taxon>
        <taxon>Ascomycota</taxon>
        <taxon>Pezizomycotina</taxon>
        <taxon>Sordariomycetes</taxon>
        <taxon>Hypocreomycetidae</taxon>
        <taxon>Hypocreales</taxon>
        <taxon>Ophiocordycipitaceae</taxon>
        <taxon>Ophiocordyceps</taxon>
    </lineage>
</organism>
<accession>A0A2A9PDK4</accession>
<gene>
    <name evidence="2" type="ORF">XA68_12977</name>
</gene>
<proteinExistence type="predicted"/>
<name>A0A2A9PDK4_OPHUN</name>
<keyword evidence="3" id="KW-1185">Reference proteome</keyword>
<comment type="caution">
    <text evidence="2">The sequence shown here is derived from an EMBL/GenBank/DDBJ whole genome shotgun (WGS) entry which is preliminary data.</text>
</comment>